<dbReference type="RefSeq" id="XP_062641864.1">
    <property type="nucleotide sequence ID" value="XM_062790228.1"/>
</dbReference>
<feature type="region of interest" description="Disordered" evidence="5">
    <location>
        <begin position="94"/>
        <end position="121"/>
    </location>
</feature>
<dbReference type="Proteomes" id="UP001302602">
    <property type="component" value="Unassembled WGS sequence"/>
</dbReference>
<dbReference type="CDD" id="cd00118">
    <property type="entry name" value="LysM"/>
    <property type="match status" value="5"/>
</dbReference>
<dbReference type="Pfam" id="PF01476">
    <property type="entry name" value="LysM"/>
    <property type="match status" value="5"/>
</dbReference>
<dbReference type="InterPro" id="IPR052210">
    <property type="entry name" value="LysM1-like"/>
</dbReference>
<feature type="domain" description="LysM" evidence="7">
    <location>
        <begin position="214"/>
        <end position="260"/>
    </location>
</feature>
<comment type="similarity">
    <text evidence="4">Belongs to the secreted LysM effector family.</text>
</comment>
<evidence type="ECO:0000256" key="6">
    <source>
        <dbReference type="SAM" id="SignalP"/>
    </source>
</evidence>
<reference evidence="8" key="1">
    <citation type="journal article" date="2023" name="Mol. Phylogenet. Evol.">
        <title>Genome-scale phylogeny and comparative genomics of the fungal order Sordariales.</title>
        <authorList>
            <person name="Hensen N."/>
            <person name="Bonometti L."/>
            <person name="Westerberg I."/>
            <person name="Brannstrom I.O."/>
            <person name="Guillou S."/>
            <person name="Cros-Aarteil S."/>
            <person name="Calhoun S."/>
            <person name="Haridas S."/>
            <person name="Kuo A."/>
            <person name="Mondo S."/>
            <person name="Pangilinan J."/>
            <person name="Riley R."/>
            <person name="LaButti K."/>
            <person name="Andreopoulos B."/>
            <person name="Lipzen A."/>
            <person name="Chen C."/>
            <person name="Yan M."/>
            <person name="Daum C."/>
            <person name="Ng V."/>
            <person name="Clum A."/>
            <person name="Steindorff A."/>
            <person name="Ohm R.A."/>
            <person name="Martin F."/>
            <person name="Silar P."/>
            <person name="Natvig D.O."/>
            <person name="Lalanne C."/>
            <person name="Gautier V."/>
            <person name="Ament-Velasquez S.L."/>
            <person name="Kruys A."/>
            <person name="Hutchinson M.I."/>
            <person name="Powell A.J."/>
            <person name="Barry K."/>
            <person name="Miller A.N."/>
            <person name="Grigoriev I.V."/>
            <person name="Debuchy R."/>
            <person name="Gladieux P."/>
            <person name="Hiltunen Thoren M."/>
            <person name="Johannesson H."/>
        </authorList>
    </citation>
    <scope>NUCLEOTIDE SEQUENCE</scope>
    <source>
        <strain evidence="8">CBS 731.68</strain>
    </source>
</reference>
<proteinExistence type="inferred from homology"/>
<accession>A0AAN6TPU1</accession>
<dbReference type="PANTHER" id="PTHR34997:SF2">
    <property type="entry name" value="LYSM DOMAIN-CONTAINING PROTEIN-RELATED"/>
    <property type="match status" value="1"/>
</dbReference>
<dbReference type="PANTHER" id="PTHR34997">
    <property type="entry name" value="AM15"/>
    <property type="match status" value="1"/>
</dbReference>
<dbReference type="AlphaFoldDB" id="A0AAN6TPU1"/>
<keyword evidence="3" id="KW-0843">Virulence</keyword>
<evidence type="ECO:0000259" key="7">
    <source>
        <dbReference type="PROSITE" id="PS51782"/>
    </source>
</evidence>
<comment type="caution">
    <text evidence="8">The sequence shown here is derived from an EMBL/GenBank/DDBJ whole genome shotgun (WGS) entry which is preliminary data.</text>
</comment>
<dbReference type="Gene3D" id="3.10.350.10">
    <property type="entry name" value="LysM domain"/>
    <property type="match status" value="5"/>
</dbReference>
<feature type="compositionally biased region" description="Low complexity" evidence="5">
    <location>
        <begin position="97"/>
        <end position="110"/>
    </location>
</feature>
<dbReference type="GeneID" id="87826998"/>
<dbReference type="InterPro" id="IPR018392">
    <property type="entry name" value="LysM"/>
</dbReference>
<keyword evidence="2 6" id="KW-0732">Signal</keyword>
<feature type="domain" description="LysM" evidence="7">
    <location>
        <begin position="130"/>
        <end position="176"/>
    </location>
</feature>
<dbReference type="SMART" id="SM00257">
    <property type="entry name" value="LysM"/>
    <property type="match status" value="5"/>
</dbReference>
<dbReference type="EMBL" id="MU853286">
    <property type="protein sequence ID" value="KAK4118091.1"/>
    <property type="molecule type" value="Genomic_DNA"/>
</dbReference>
<protein>
    <submittedName>
        <fullName evidence="8">Carbohydrate-binding module family 50 protein</fullName>
    </submittedName>
</protein>
<evidence type="ECO:0000256" key="2">
    <source>
        <dbReference type="ARBA" id="ARBA00022729"/>
    </source>
</evidence>
<sequence>MRPFDFAIGCAIFVRGGLSQVFWVEPPTTADPNTIEDCTLWHIAESGDTCPSVSSANFITPEQLAAYNPSLAGSCQFIVGNSYCVEQNWGVPPETQTPTTTTTSAAPTSTGNGIQTPTPIQDGMTKDCNKFHFVVSGDGCTSIQSTYGISFAQLLAWNPAIGGNCQSIWLNTYVCVGVIGGTATTSSPPTTTTTGNGIQTPSPIQEGMTKSCNKFHLVVSGDGCVNIGSQYGVSTAQLVAWNPAIGTNCQTLWLNTYLCVGVIGSTTTSTPSSTTTGNGVVTPTPTREGMTPDCTGFHFVVSGNTCQTISSQYGISFQQFLAWNPYVGSNCAGLWLDTYVCIAAKSRLPTTTTMTTSTTRTGNGIATPTPTQPGMVNNCDTFYKVVSGDGCQSIATRFGISLANFIAWNSGVGQNCQSLWLDTYVCVGLI</sequence>
<dbReference type="PROSITE" id="PS51782">
    <property type="entry name" value="LYSM"/>
    <property type="match status" value="5"/>
</dbReference>
<dbReference type="InterPro" id="IPR036779">
    <property type="entry name" value="LysM_dom_sf"/>
</dbReference>
<feature type="signal peptide" evidence="6">
    <location>
        <begin position="1"/>
        <end position="19"/>
    </location>
</feature>
<evidence type="ECO:0000313" key="9">
    <source>
        <dbReference type="Proteomes" id="UP001302602"/>
    </source>
</evidence>
<evidence type="ECO:0000313" key="8">
    <source>
        <dbReference type="EMBL" id="KAK4118091.1"/>
    </source>
</evidence>
<name>A0AAN6TPU1_9PEZI</name>
<gene>
    <name evidence="8" type="ORF">N657DRAFT_606740</name>
</gene>
<evidence type="ECO:0000256" key="3">
    <source>
        <dbReference type="ARBA" id="ARBA00023026"/>
    </source>
</evidence>
<reference evidence="8" key="2">
    <citation type="submission" date="2023-05" db="EMBL/GenBank/DDBJ databases">
        <authorList>
            <consortium name="Lawrence Berkeley National Laboratory"/>
            <person name="Steindorff A."/>
            <person name="Hensen N."/>
            <person name="Bonometti L."/>
            <person name="Westerberg I."/>
            <person name="Brannstrom I.O."/>
            <person name="Guillou S."/>
            <person name="Cros-Aarteil S."/>
            <person name="Calhoun S."/>
            <person name="Haridas S."/>
            <person name="Kuo A."/>
            <person name="Mondo S."/>
            <person name="Pangilinan J."/>
            <person name="Riley R."/>
            <person name="Labutti K."/>
            <person name="Andreopoulos B."/>
            <person name="Lipzen A."/>
            <person name="Chen C."/>
            <person name="Yanf M."/>
            <person name="Daum C."/>
            <person name="Ng V."/>
            <person name="Clum A."/>
            <person name="Ohm R."/>
            <person name="Martin F."/>
            <person name="Silar P."/>
            <person name="Natvig D."/>
            <person name="Lalanne C."/>
            <person name="Gautier V."/>
            <person name="Ament-Velasquez S.L."/>
            <person name="Kruys A."/>
            <person name="Hutchinson M.I."/>
            <person name="Powell A.J."/>
            <person name="Barry K."/>
            <person name="Miller A.N."/>
            <person name="Grigoriev I.V."/>
            <person name="Debuchy R."/>
            <person name="Gladieux P."/>
            <person name="Thoren M.H."/>
            <person name="Johannesson H."/>
        </authorList>
    </citation>
    <scope>NUCLEOTIDE SEQUENCE</scope>
    <source>
        <strain evidence="8">CBS 731.68</strain>
    </source>
</reference>
<keyword evidence="9" id="KW-1185">Reference proteome</keyword>
<feature type="domain" description="LysM" evidence="7">
    <location>
        <begin position="381"/>
        <end position="427"/>
    </location>
</feature>
<feature type="chain" id="PRO_5042885224" evidence="6">
    <location>
        <begin position="20"/>
        <end position="430"/>
    </location>
</feature>
<dbReference type="GO" id="GO:0008061">
    <property type="term" value="F:chitin binding"/>
    <property type="evidence" value="ECO:0007669"/>
    <property type="project" value="UniProtKB-KW"/>
</dbReference>
<evidence type="ECO:0000256" key="4">
    <source>
        <dbReference type="ARBA" id="ARBA00044955"/>
    </source>
</evidence>
<keyword evidence="1" id="KW-0147">Chitin-binding</keyword>
<evidence type="ECO:0000256" key="1">
    <source>
        <dbReference type="ARBA" id="ARBA00022669"/>
    </source>
</evidence>
<evidence type="ECO:0000256" key="5">
    <source>
        <dbReference type="SAM" id="MobiDB-lite"/>
    </source>
</evidence>
<dbReference type="SUPFAM" id="SSF54106">
    <property type="entry name" value="LysM domain"/>
    <property type="match status" value="4"/>
</dbReference>
<organism evidence="8 9">
    <name type="scientific">Parathielavia appendiculata</name>
    <dbReference type="NCBI Taxonomy" id="2587402"/>
    <lineage>
        <taxon>Eukaryota</taxon>
        <taxon>Fungi</taxon>
        <taxon>Dikarya</taxon>
        <taxon>Ascomycota</taxon>
        <taxon>Pezizomycotina</taxon>
        <taxon>Sordariomycetes</taxon>
        <taxon>Sordariomycetidae</taxon>
        <taxon>Sordariales</taxon>
        <taxon>Chaetomiaceae</taxon>
        <taxon>Parathielavia</taxon>
    </lineage>
</organism>
<feature type="domain" description="LysM" evidence="7">
    <location>
        <begin position="296"/>
        <end position="342"/>
    </location>
</feature>
<feature type="domain" description="LysM" evidence="7">
    <location>
        <begin position="40"/>
        <end position="85"/>
    </location>
</feature>